<evidence type="ECO:0000256" key="4">
    <source>
        <dbReference type="ARBA" id="ARBA00022723"/>
    </source>
</evidence>
<dbReference type="PROSITE" id="PS50016">
    <property type="entry name" value="ZF_PHD_2"/>
    <property type="match status" value="1"/>
</dbReference>
<keyword evidence="10" id="KW-0804">Transcription</keyword>
<feature type="region of interest" description="Disordered" evidence="13">
    <location>
        <begin position="534"/>
        <end position="579"/>
    </location>
</feature>
<evidence type="ECO:0000313" key="16">
    <source>
        <dbReference type="RefSeq" id="XP_013411435.1"/>
    </source>
</evidence>
<evidence type="ECO:0000256" key="1">
    <source>
        <dbReference type="ARBA" id="ARBA00004123"/>
    </source>
</evidence>
<evidence type="ECO:0000259" key="14">
    <source>
        <dbReference type="PROSITE" id="PS50016"/>
    </source>
</evidence>
<dbReference type="RefSeq" id="XP_013411435.1">
    <property type="nucleotide sequence ID" value="XM_013555981.1"/>
</dbReference>
<dbReference type="CDD" id="cd21085">
    <property type="entry name" value="WH_NTD_PHF10"/>
    <property type="match status" value="1"/>
</dbReference>
<protein>
    <recommendedName>
        <fullName evidence="3">PHD finger protein 10</fullName>
    </recommendedName>
</protein>
<feature type="compositionally biased region" description="Basic and acidic residues" evidence="13">
    <location>
        <begin position="15"/>
        <end position="32"/>
    </location>
</feature>
<reference evidence="16" key="1">
    <citation type="submission" date="2025-08" db="UniProtKB">
        <authorList>
            <consortium name="RefSeq"/>
        </authorList>
    </citation>
    <scope>IDENTIFICATION</scope>
    <source>
        <tissue evidence="16">Gonads</tissue>
    </source>
</reference>
<feature type="compositionally biased region" description="Polar residues" evidence="13">
    <location>
        <begin position="181"/>
        <end position="207"/>
    </location>
</feature>
<comment type="similarity">
    <text evidence="2">Belongs to the SAYP family.</text>
</comment>
<feature type="compositionally biased region" description="Basic and acidic residues" evidence="13">
    <location>
        <begin position="127"/>
        <end position="140"/>
    </location>
</feature>
<evidence type="ECO:0000256" key="5">
    <source>
        <dbReference type="ARBA" id="ARBA00022737"/>
    </source>
</evidence>
<dbReference type="SUPFAM" id="SSF57903">
    <property type="entry name" value="FYVE/PHD zinc finger"/>
    <property type="match status" value="2"/>
</dbReference>
<dbReference type="OrthoDB" id="1903104at2759"/>
<keyword evidence="8" id="KW-0524">Neurogenesis</keyword>
<keyword evidence="15" id="KW-1185">Reference proteome</keyword>
<dbReference type="AlphaFoldDB" id="A0A1S3JLZ7"/>
<keyword evidence="7" id="KW-0862">Zinc</keyword>
<feature type="domain" description="PHD-type" evidence="14">
    <location>
        <begin position="636"/>
        <end position="687"/>
    </location>
</feature>
<keyword evidence="4" id="KW-0479">Metal-binding</keyword>
<evidence type="ECO:0000256" key="11">
    <source>
        <dbReference type="ARBA" id="ARBA00023242"/>
    </source>
</evidence>
<dbReference type="CDD" id="cd15528">
    <property type="entry name" value="PHD1_PHF10"/>
    <property type="match status" value="1"/>
</dbReference>
<evidence type="ECO:0000256" key="7">
    <source>
        <dbReference type="ARBA" id="ARBA00022833"/>
    </source>
</evidence>
<dbReference type="PANTHER" id="PTHR45888:SF4">
    <property type="entry name" value="PHD FINGER PROTEIN 10"/>
    <property type="match status" value="1"/>
</dbReference>
<keyword evidence="5" id="KW-0677">Repeat</keyword>
<dbReference type="PANTHER" id="PTHR45888">
    <property type="entry name" value="HL01030P-RELATED"/>
    <property type="match status" value="1"/>
</dbReference>
<comment type="subcellular location">
    <subcellularLocation>
        <location evidence="1">Nucleus</location>
    </subcellularLocation>
</comment>
<feature type="compositionally biased region" description="Basic and acidic residues" evidence="13">
    <location>
        <begin position="208"/>
        <end position="217"/>
    </location>
</feature>
<gene>
    <name evidence="16" type="primary">LOC106174420</name>
</gene>
<dbReference type="SMART" id="SM00249">
    <property type="entry name" value="PHD"/>
    <property type="match status" value="2"/>
</dbReference>
<dbReference type="GO" id="GO:0007399">
    <property type="term" value="P:nervous system development"/>
    <property type="evidence" value="ECO:0007669"/>
    <property type="project" value="UniProtKB-KW"/>
</dbReference>
<feature type="region of interest" description="Disordered" evidence="13">
    <location>
        <begin position="181"/>
        <end position="297"/>
    </location>
</feature>
<dbReference type="GeneID" id="106174420"/>
<dbReference type="InterPro" id="IPR019787">
    <property type="entry name" value="Znf_PHD-finger"/>
</dbReference>
<dbReference type="InterPro" id="IPR038045">
    <property type="entry name" value="PHF10_PHD_finger_1"/>
</dbReference>
<evidence type="ECO:0000256" key="2">
    <source>
        <dbReference type="ARBA" id="ARBA00006097"/>
    </source>
</evidence>
<keyword evidence="6 12" id="KW-0863">Zinc-finger</keyword>
<evidence type="ECO:0000256" key="10">
    <source>
        <dbReference type="ARBA" id="ARBA00023163"/>
    </source>
</evidence>
<dbReference type="CDD" id="cd15529">
    <property type="entry name" value="PHD2_PHF10"/>
    <property type="match status" value="1"/>
</dbReference>
<dbReference type="Gene3D" id="3.30.40.10">
    <property type="entry name" value="Zinc/RING finger domain, C3HC4 (zinc finger)"/>
    <property type="match status" value="1"/>
</dbReference>
<feature type="compositionally biased region" description="Acidic residues" evidence="13">
    <location>
        <begin position="56"/>
        <end position="66"/>
    </location>
</feature>
<feature type="compositionally biased region" description="Basic and acidic residues" evidence="13">
    <location>
        <begin position="570"/>
        <end position="579"/>
    </location>
</feature>
<evidence type="ECO:0000256" key="6">
    <source>
        <dbReference type="ARBA" id="ARBA00022771"/>
    </source>
</evidence>
<dbReference type="InterPro" id="IPR001965">
    <property type="entry name" value="Znf_PHD"/>
</dbReference>
<evidence type="ECO:0000256" key="12">
    <source>
        <dbReference type="PROSITE-ProRule" id="PRU00146"/>
    </source>
</evidence>
<feature type="compositionally biased region" description="Polar residues" evidence="13">
    <location>
        <begin position="114"/>
        <end position="126"/>
    </location>
</feature>
<feature type="compositionally biased region" description="Low complexity" evidence="13">
    <location>
        <begin position="46"/>
        <end position="55"/>
    </location>
</feature>
<name>A0A1S3JLZ7_LINAN</name>
<evidence type="ECO:0000256" key="8">
    <source>
        <dbReference type="ARBA" id="ARBA00022902"/>
    </source>
</evidence>
<feature type="region of interest" description="Disordered" evidence="13">
    <location>
        <begin position="110"/>
        <end position="140"/>
    </location>
</feature>
<sequence>MEPHDNTPVPNTKFITEDTKELVRDDDKRVTFEGESGSGTSEDINADNTDTVNADNTEDTPSDDIDSVSKSITTEDNEVSKYKDQVANIESTNTVSEKANDTDMTELKNLVETDMSTNPVLSPAKTTQKEDETICKETEKTDVTSDNVDIISPVTGKIPATDDRQKSPVVVLSKIDFPKSLSGNLEKTVTSQTATYTQDEDSQMSTSKPEEKNDENKTNINSDGLVYMEEDSRLSRDEESVKIPGAFPLEEDSQMSLAESCVSRDETVVGTEAEDNNDQEGKEKKPKKKSAKKRRSSVSLIEDNAHITKGFNADDLFEYQWPQDKTGEWYMLQEQVSEYLEVLSFKRKYPDLTRRPLEYLERIYLKENGVVTEQQCDLGLSPLKSEEVCDLMQKDYPAKYQEYLVVLQQRERQRIKEKHKEYGMQQEQQKNKMDYYMKKAIKSAADFNAQFMKERREERKAYFDLQTFSVHYPKNKFKVLDPSATKPSAYPVALIPGQFHEYYKQYSAEELKYLPVNTVVYGPPKCVKAMGEGEEGIASDTEQSDAASDGGSGSGSSSSGSSDSDEVDNSQEKHEDELRPPDGAKCHVCDSGAEANKSGKPEDLVMCAECKRCGHPSCLDLTVEMAPIIKTYPWQCMECKTCVECMDPYDEDKMMFCDHCDRGYHTFCVGLRSIPNGRWECPSCYIPPEPAPKRSRKR</sequence>
<accession>A0A1S3JLZ7</accession>
<feature type="compositionally biased region" description="Basic residues" evidence="13">
    <location>
        <begin position="284"/>
        <end position="296"/>
    </location>
</feature>
<feature type="compositionally biased region" description="Low complexity" evidence="13">
    <location>
        <begin position="544"/>
        <end position="562"/>
    </location>
</feature>
<evidence type="ECO:0000256" key="9">
    <source>
        <dbReference type="ARBA" id="ARBA00023015"/>
    </source>
</evidence>
<evidence type="ECO:0000313" key="15">
    <source>
        <dbReference type="Proteomes" id="UP000085678"/>
    </source>
</evidence>
<proteinExistence type="inferred from homology"/>
<dbReference type="GO" id="GO:0008270">
    <property type="term" value="F:zinc ion binding"/>
    <property type="evidence" value="ECO:0007669"/>
    <property type="project" value="UniProtKB-KW"/>
</dbReference>
<keyword evidence="11" id="KW-0539">Nucleus</keyword>
<dbReference type="Proteomes" id="UP000085678">
    <property type="component" value="Unplaced"/>
</dbReference>
<keyword evidence="9" id="KW-0805">Transcription regulation</keyword>
<feature type="compositionally biased region" description="Basic and acidic residues" evidence="13">
    <location>
        <begin position="230"/>
        <end position="241"/>
    </location>
</feature>
<evidence type="ECO:0000256" key="3">
    <source>
        <dbReference type="ARBA" id="ARBA00016995"/>
    </source>
</evidence>
<evidence type="ECO:0000256" key="13">
    <source>
        <dbReference type="SAM" id="MobiDB-lite"/>
    </source>
</evidence>
<dbReference type="FunFam" id="3.30.40.10:FF:000202">
    <property type="entry name" value="PHD finger protein 10 isoform X1"/>
    <property type="match status" value="1"/>
</dbReference>
<dbReference type="GO" id="GO:0071564">
    <property type="term" value="C:npBAF complex"/>
    <property type="evidence" value="ECO:0007669"/>
    <property type="project" value="InterPro"/>
</dbReference>
<organism evidence="15 16">
    <name type="scientific">Lingula anatina</name>
    <name type="common">Brachiopod</name>
    <name type="synonym">Lingula unguis</name>
    <dbReference type="NCBI Taxonomy" id="7574"/>
    <lineage>
        <taxon>Eukaryota</taxon>
        <taxon>Metazoa</taxon>
        <taxon>Spiralia</taxon>
        <taxon>Lophotrochozoa</taxon>
        <taxon>Brachiopoda</taxon>
        <taxon>Linguliformea</taxon>
        <taxon>Lingulata</taxon>
        <taxon>Lingulida</taxon>
        <taxon>Linguloidea</taxon>
        <taxon>Lingulidae</taxon>
        <taxon>Lingula</taxon>
    </lineage>
</organism>
<dbReference type="Pfam" id="PF00628">
    <property type="entry name" value="PHD"/>
    <property type="match status" value="2"/>
</dbReference>
<dbReference type="InterPro" id="IPR011011">
    <property type="entry name" value="Znf_FYVE_PHD"/>
</dbReference>
<dbReference type="InterPro" id="IPR013083">
    <property type="entry name" value="Znf_RING/FYVE/PHD"/>
</dbReference>
<feature type="region of interest" description="Disordered" evidence="13">
    <location>
        <begin position="1"/>
        <end position="79"/>
    </location>
</feature>